<evidence type="ECO:0000256" key="1">
    <source>
        <dbReference type="ARBA" id="ARBA00023125"/>
    </source>
</evidence>
<feature type="DNA-binding region" description="H-T-H motif" evidence="2">
    <location>
        <begin position="42"/>
        <end position="61"/>
    </location>
</feature>
<dbReference type="InterPro" id="IPR009057">
    <property type="entry name" value="Homeodomain-like_sf"/>
</dbReference>
<dbReference type="Pfam" id="PF00440">
    <property type="entry name" value="TetR_N"/>
    <property type="match status" value="1"/>
</dbReference>
<dbReference type="InterPro" id="IPR036271">
    <property type="entry name" value="Tet_transcr_reg_TetR-rel_C_sf"/>
</dbReference>
<dbReference type="SUPFAM" id="SSF46689">
    <property type="entry name" value="Homeodomain-like"/>
    <property type="match status" value="1"/>
</dbReference>
<dbReference type="EMBL" id="QFRA01000003">
    <property type="protein sequence ID" value="PZR06249.1"/>
    <property type="molecule type" value="Genomic_DNA"/>
</dbReference>
<dbReference type="InterPro" id="IPR001387">
    <property type="entry name" value="Cro/C1-type_HTH"/>
</dbReference>
<evidence type="ECO:0000313" key="5">
    <source>
        <dbReference type="Proteomes" id="UP000249432"/>
    </source>
</evidence>
<dbReference type="PROSITE" id="PS50977">
    <property type="entry name" value="HTH_TETR_2"/>
    <property type="match status" value="1"/>
</dbReference>
<organism evidence="4 5">
    <name type="scientific">Corynebacterium kroppenstedtii</name>
    <dbReference type="NCBI Taxonomy" id="161879"/>
    <lineage>
        <taxon>Bacteria</taxon>
        <taxon>Bacillati</taxon>
        <taxon>Actinomycetota</taxon>
        <taxon>Actinomycetes</taxon>
        <taxon>Mycobacteriales</taxon>
        <taxon>Corynebacteriaceae</taxon>
        <taxon>Corynebacterium</taxon>
    </lineage>
</organism>
<comment type="caution">
    <text evidence="4">The sequence shown here is derived from an EMBL/GenBank/DDBJ whole genome shotgun (WGS) entry which is preliminary data.</text>
</comment>
<keyword evidence="1 2" id="KW-0238">DNA-binding</keyword>
<reference evidence="4 5" key="1">
    <citation type="submission" date="2017-08" db="EMBL/GenBank/DDBJ databases">
        <title>Infants hospitalized years apart are colonized by the same room-sourced microbial strains.</title>
        <authorList>
            <person name="Brooks B."/>
            <person name="Olm M.R."/>
            <person name="Firek B.A."/>
            <person name="Baker R."/>
            <person name="Thomas B.C."/>
            <person name="Morowitz M.J."/>
            <person name="Banfield J.F."/>
        </authorList>
    </citation>
    <scope>NUCLEOTIDE SEQUENCE [LARGE SCALE GENOMIC DNA]</scope>
    <source>
        <strain evidence="4">S2_003_000_R1_3</strain>
    </source>
</reference>
<dbReference type="CDD" id="cd00093">
    <property type="entry name" value="HTH_XRE"/>
    <property type="match status" value="1"/>
</dbReference>
<gene>
    <name evidence="4" type="ORF">DI525_02365</name>
</gene>
<dbReference type="Proteomes" id="UP000249432">
    <property type="component" value="Unassembled WGS sequence"/>
</dbReference>
<evidence type="ECO:0000259" key="3">
    <source>
        <dbReference type="PROSITE" id="PS50977"/>
    </source>
</evidence>
<evidence type="ECO:0000256" key="2">
    <source>
        <dbReference type="PROSITE-ProRule" id="PRU00335"/>
    </source>
</evidence>
<dbReference type="InterPro" id="IPR001647">
    <property type="entry name" value="HTH_TetR"/>
</dbReference>
<dbReference type="Gene3D" id="1.10.357.10">
    <property type="entry name" value="Tetracycline Repressor, domain 2"/>
    <property type="match status" value="1"/>
</dbReference>
<evidence type="ECO:0000313" key="4">
    <source>
        <dbReference type="EMBL" id="PZR06249.1"/>
    </source>
</evidence>
<dbReference type="GO" id="GO:0003677">
    <property type="term" value="F:DNA binding"/>
    <property type="evidence" value="ECO:0007669"/>
    <property type="project" value="UniProtKB-UniRule"/>
</dbReference>
<sequence>MECPRSSTRVVFNLSPGPGRKPVFDKEQAIQAALEEGVASFSLRSVADKLGIKPPALYRMFNSRDELQAAAMHKLAEHINTPAVATTWQDALRLFSSRSWDLFSRYPEAPTVIMTKPEAIIDALARFRGLIDRLVRLDIPGGFPCASFAVDFIGDITITTFIQMRSFTTINDAGQTPLDRYTTSADDNDDVFGMKDMSGTGFLESKVEFIIAGIENGIGPGNSTASAN</sequence>
<dbReference type="AlphaFoldDB" id="A0A2W5SSG5"/>
<name>A0A2W5SSG5_9CORY</name>
<dbReference type="SUPFAM" id="SSF48498">
    <property type="entry name" value="Tetracyclin repressor-like, C-terminal domain"/>
    <property type="match status" value="1"/>
</dbReference>
<protein>
    <submittedName>
        <fullName evidence="4">TetR/AcrR family transcriptional regulator</fullName>
    </submittedName>
</protein>
<accession>A0A2W5SSG5</accession>
<proteinExistence type="predicted"/>
<feature type="domain" description="HTH tetR-type" evidence="3">
    <location>
        <begin position="19"/>
        <end position="79"/>
    </location>
</feature>